<dbReference type="InterPro" id="IPR011009">
    <property type="entry name" value="Kinase-like_dom_sf"/>
</dbReference>
<sequence>MRESLIENVVAATGETSQPKNLLLDANGVLKVSDFGLSALPQQVQEDGLLHTTCGTLNYVAQEVINNKGYDRAKADLWSCGVILFVLMAGYLPFNESNLMALYKKLVNEVANVNELVTDEDDIGS</sequence>
<organism evidence="7 8">
    <name type="scientific">Juglans regia</name>
    <name type="common">English walnut</name>
    <dbReference type="NCBI Taxonomy" id="51240"/>
    <lineage>
        <taxon>Eukaryota</taxon>
        <taxon>Viridiplantae</taxon>
        <taxon>Streptophyta</taxon>
        <taxon>Embryophyta</taxon>
        <taxon>Tracheophyta</taxon>
        <taxon>Spermatophyta</taxon>
        <taxon>Magnoliopsida</taxon>
        <taxon>eudicotyledons</taxon>
        <taxon>Gunneridae</taxon>
        <taxon>Pentapetalae</taxon>
        <taxon>rosids</taxon>
        <taxon>fabids</taxon>
        <taxon>Fagales</taxon>
        <taxon>Juglandaceae</taxon>
        <taxon>Juglans</taxon>
    </lineage>
</organism>
<dbReference type="InterPro" id="IPR000719">
    <property type="entry name" value="Prot_kinase_dom"/>
</dbReference>
<dbReference type="Pfam" id="PF00069">
    <property type="entry name" value="Pkinase"/>
    <property type="match status" value="1"/>
</dbReference>
<evidence type="ECO:0000256" key="3">
    <source>
        <dbReference type="ARBA" id="ARBA00022741"/>
    </source>
</evidence>
<dbReference type="PANTHER" id="PTHR43895:SF123">
    <property type="entry name" value="NON-SPECIFIC SERINE_THREONINE PROTEIN KINASE"/>
    <property type="match status" value="1"/>
</dbReference>
<gene>
    <name evidence="8" type="primary">LOC108987679</name>
</gene>
<name>A0A2I4E9Y1_JUGRE</name>
<dbReference type="Gene3D" id="1.10.510.10">
    <property type="entry name" value="Transferase(Phosphotransferase) domain 1"/>
    <property type="match status" value="1"/>
</dbReference>
<keyword evidence="4" id="KW-0418">Kinase</keyword>
<keyword evidence="2" id="KW-0808">Transferase</keyword>
<keyword evidence="5" id="KW-0067">ATP-binding</keyword>
<dbReference type="Gramene" id="Jr15_02260_p1">
    <property type="protein sequence ID" value="cds.Jr15_02260_p1"/>
    <property type="gene ID" value="Jr15_02260"/>
</dbReference>
<feature type="domain" description="Protein kinase" evidence="6">
    <location>
        <begin position="1"/>
        <end position="125"/>
    </location>
</feature>
<evidence type="ECO:0000256" key="5">
    <source>
        <dbReference type="ARBA" id="ARBA00022840"/>
    </source>
</evidence>
<dbReference type="OrthoDB" id="1933045at2759"/>
<dbReference type="SUPFAM" id="SSF56112">
    <property type="entry name" value="Protein kinase-like (PK-like)"/>
    <property type="match status" value="1"/>
</dbReference>
<dbReference type="PANTHER" id="PTHR43895">
    <property type="entry name" value="CALCIUM/CALMODULIN-DEPENDENT PROTEIN KINASE KINASE-RELATED"/>
    <property type="match status" value="1"/>
</dbReference>
<dbReference type="Proteomes" id="UP000235220">
    <property type="component" value="Chromosome 15"/>
</dbReference>
<evidence type="ECO:0000259" key="6">
    <source>
        <dbReference type="PROSITE" id="PS50011"/>
    </source>
</evidence>
<evidence type="ECO:0000313" key="7">
    <source>
        <dbReference type="Proteomes" id="UP000235220"/>
    </source>
</evidence>
<dbReference type="GeneID" id="108987679"/>
<evidence type="ECO:0000256" key="1">
    <source>
        <dbReference type="ARBA" id="ARBA00022527"/>
    </source>
</evidence>
<evidence type="ECO:0000256" key="4">
    <source>
        <dbReference type="ARBA" id="ARBA00022777"/>
    </source>
</evidence>
<evidence type="ECO:0000313" key="8">
    <source>
        <dbReference type="RefSeq" id="XP_018816199.1"/>
    </source>
</evidence>
<dbReference type="GO" id="GO:0004674">
    <property type="term" value="F:protein serine/threonine kinase activity"/>
    <property type="evidence" value="ECO:0007669"/>
    <property type="project" value="UniProtKB-KW"/>
</dbReference>
<proteinExistence type="predicted"/>
<dbReference type="PROSITE" id="PS50011">
    <property type="entry name" value="PROTEIN_KINASE_DOM"/>
    <property type="match status" value="1"/>
</dbReference>
<dbReference type="STRING" id="51240.A0A2I4E9Y1"/>
<dbReference type="KEGG" id="jre:108987679"/>
<protein>
    <submittedName>
        <fullName evidence="8">CBL-interacting serine/threonine-protein kinase 23-like</fullName>
    </submittedName>
</protein>
<evidence type="ECO:0000256" key="2">
    <source>
        <dbReference type="ARBA" id="ARBA00022679"/>
    </source>
</evidence>
<dbReference type="GO" id="GO:0005524">
    <property type="term" value="F:ATP binding"/>
    <property type="evidence" value="ECO:0007669"/>
    <property type="project" value="UniProtKB-KW"/>
</dbReference>
<keyword evidence="3" id="KW-0547">Nucleotide-binding</keyword>
<dbReference type="AlphaFoldDB" id="A0A2I4E9Y1"/>
<reference evidence="8" key="1">
    <citation type="submission" date="2025-08" db="UniProtKB">
        <authorList>
            <consortium name="RefSeq"/>
        </authorList>
    </citation>
    <scope>IDENTIFICATION</scope>
    <source>
        <tissue evidence="8">Leaves</tissue>
    </source>
</reference>
<accession>A0A2I4E9Y1</accession>
<dbReference type="RefSeq" id="XP_018816199.1">
    <property type="nucleotide sequence ID" value="XM_018960654.1"/>
</dbReference>
<keyword evidence="7" id="KW-1185">Reference proteome</keyword>
<keyword evidence="1" id="KW-0723">Serine/threonine-protein kinase</keyword>